<protein>
    <submittedName>
        <fullName evidence="1">Uncharacterized protein</fullName>
    </submittedName>
</protein>
<evidence type="ECO:0000313" key="1">
    <source>
        <dbReference type="EMBL" id="MCY0389625.1"/>
    </source>
</evidence>
<name>A0ABT3ZTT0_9BURK</name>
<dbReference type="EMBL" id="JAPMXC010000011">
    <property type="protein sequence ID" value="MCY0389625.1"/>
    <property type="molecule type" value="Genomic_DNA"/>
</dbReference>
<gene>
    <name evidence="1" type="ORF">OVY01_20980</name>
</gene>
<organism evidence="1 2">
    <name type="scientific">Robbsia betulipollinis</name>
    <dbReference type="NCBI Taxonomy" id="2981849"/>
    <lineage>
        <taxon>Bacteria</taxon>
        <taxon>Pseudomonadati</taxon>
        <taxon>Pseudomonadota</taxon>
        <taxon>Betaproteobacteria</taxon>
        <taxon>Burkholderiales</taxon>
        <taxon>Burkholderiaceae</taxon>
        <taxon>Robbsia</taxon>
    </lineage>
</organism>
<dbReference type="Proteomes" id="UP001082899">
    <property type="component" value="Unassembled WGS sequence"/>
</dbReference>
<evidence type="ECO:0000313" key="2">
    <source>
        <dbReference type="Proteomes" id="UP001082899"/>
    </source>
</evidence>
<comment type="caution">
    <text evidence="1">The sequence shown here is derived from an EMBL/GenBank/DDBJ whole genome shotgun (WGS) entry which is preliminary data.</text>
</comment>
<accession>A0ABT3ZTT0</accession>
<dbReference type="RefSeq" id="WP_267849556.1">
    <property type="nucleotide sequence ID" value="NZ_JAPMXC010000011.1"/>
</dbReference>
<proteinExistence type="predicted"/>
<sequence>MNDTIRSYRGFDIYPLIYSHVPRRPDGSRSHSTGFDASVKICKRDSQDVQTGSKVFRVVAAAPFPDAGDARRASTLFAEQVIDGKIAGQSVSGL</sequence>
<keyword evidence="2" id="KW-1185">Reference proteome</keyword>
<reference evidence="1" key="1">
    <citation type="submission" date="2022-11" db="EMBL/GenBank/DDBJ databases">
        <title>Robbsia betulipollinis sp. nov., isolated from pollen of birch (Betula pendula).</title>
        <authorList>
            <person name="Shi H."/>
            <person name="Ambika Manirajan B."/>
            <person name="Ratering S."/>
            <person name="Geissler-Plaum R."/>
            <person name="Schnell S."/>
        </authorList>
    </citation>
    <scope>NUCLEOTIDE SEQUENCE</scope>
    <source>
        <strain evidence="1">Bb-Pol-6</strain>
    </source>
</reference>